<keyword evidence="4" id="KW-0125">Carotenoid biosynthesis</keyword>
<keyword evidence="7" id="KW-1185">Reference proteome</keyword>
<dbReference type="InterPro" id="IPR044843">
    <property type="entry name" value="Trans_IPPS_bact-type"/>
</dbReference>
<dbReference type="InterPro" id="IPR008949">
    <property type="entry name" value="Isoprenoid_synthase_dom_sf"/>
</dbReference>
<dbReference type="InterPro" id="IPR019845">
    <property type="entry name" value="Squalene/phytoene_synthase_CS"/>
</dbReference>
<sequence length="502" mass="56217">MKISALAISSLMVMGVADAFVSNSRTPVSTVSMKVADVYDMKNQRGVGATSTYLNSLAPMPSKREGKSEEEIQTELSSGKVMEGGKVIDFEAIKGPSHAEQALQTAKDGIVSSGKKYIPPGNGILGINDDVVSEVGHELGQFATPGQIQLCASYLRSKAPKSLFEPNHNNSINREASSFTEEEKKTIDSILRKAYVESGEVTSAFAKTFFLGTQLLPELPREAIWAIYVWCRRTDEIVDAPRDSDEEMLNDLGSWEMRLEALWKYGEVEDVYDLCLLDVLVKYPNLPITPFTDMIRGMLMDVPGLGQERYESFDELHLYCYRVAGTVGLMSLPVFGCAEGFNDQIAREPALSLGVAFQLTNILRDVGEDAEKRGRVYLPREDMAKFGVTEEQILAKKIDKNYRDMMKFQIERAKMYYERARRGVFMLAPESRLPVQSSLDAYGRILDKLEENGYDSLTTRAYVGKWEKLSMIPFSWYRTQDISRSLPLPGDKTIPTLDEPTP</sequence>
<dbReference type="PROSITE" id="PS01044">
    <property type="entry name" value="SQUALEN_PHYTOEN_SYN_1"/>
    <property type="match status" value="1"/>
</dbReference>
<dbReference type="GO" id="GO:0051996">
    <property type="term" value="F:squalene synthase [NAD(P)H] activity"/>
    <property type="evidence" value="ECO:0007669"/>
    <property type="project" value="InterPro"/>
</dbReference>
<evidence type="ECO:0000256" key="4">
    <source>
        <dbReference type="ARBA" id="ARBA00022746"/>
    </source>
</evidence>
<protein>
    <recommendedName>
        <fullName evidence="2">15-cis-phytoene synthase</fullName>
        <ecNumber evidence="2">2.5.1.32</ecNumber>
    </recommendedName>
</protein>
<dbReference type="Pfam" id="PF00494">
    <property type="entry name" value="SQS_PSY"/>
    <property type="match status" value="1"/>
</dbReference>
<accession>A0AAD2CEU5</accession>
<evidence type="ECO:0000313" key="7">
    <source>
        <dbReference type="Proteomes" id="UP001295423"/>
    </source>
</evidence>
<evidence type="ECO:0000256" key="2">
    <source>
        <dbReference type="ARBA" id="ARBA00012396"/>
    </source>
</evidence>
<dbReference type="SFLD" id="SFLDG01212">
    <property type="entry name" value="Phytoene_synthase_like"/>
    <property type="match status" value="1"/>
</dbReference>
<name>A0AAD2CEU5_9STRA</name>
<evidence type="ECO:0000313" key="6">
    <source>
        <dbReference type="EMBL" id="CAJ1914845.1"/>
    </source>
</evidence>
<dbReference type="InterPro" id="IPR033904">
    <property type="entry name" value="Trans_IPPS_HH"/>
</dbReference>
<dbReference type="EMBL" id="CAKOGP040000001">
    <property type="protein sequence ID" value="CAJ1914845.1"/>
    <property type="molecule type" value="Genomic_DNA"/>
</dbReference>
<keyword evidence="5" id="KW-0732">Signal</keyword>
<dbReference type="Proteomes" id="UP001295423">
    <property type="component" value="Unassembled WGS sequence"/>
</dbReference>
<feature type="signal peptide" evidence="5">
    <location>
        <begin position="1"/>
        <end position="19"/>
    </location>
</feature>
<evidence type="ECO:0000256" key="3">
    <source>
        <dbReference type="ARBA" id="ARBA00022679"/>
    </source>
</evidence>
<dbReference type="InterPro" id="IPR002060">
    <property type="entry name" value="Squ/phyt_synthse"/>
</dbReference>
<feature type="chain" id="PRO_5042112590" description="15-cis-phytoene synthase" evidence="5">
    <location>
        <begin position="20"/>
        <end position="502"/>
    </location>
</feature>
<dbReference type="SUPFAM" id="SSF48576">
    <property type="entry name" value="Terpenoid synthases"/>
    <property type="match status" value="1"/>
</dbReference>
<reference evidence="6" key="1">
    <citation type="submission" date="2023-08" db="EMBL/GenBank/DDBJ databases">
        <authorList>
            <person name="Audoor S."/>
            <person name="Bilcke G."/>
        </authorList>
    </citation>
    <scope>NUCLEOTIDE SEQUENCE</scope>
</reference>
<dbReference type="GO" id="GO:0004311">
    <property type="term" value="F:geranylgeranyl diphosphate synthase activity"/>
    <property type="evidence" value="ECO:0007669"/>
    <property type="project" value="InterPro"/>
</dbReference>
<dbReference type="GO" id="GO:0016117">
    <property type="term" value="P:carotenoid biosynthetic process"/>
    <property type="evidence" value="ECO:0007669"/>
    <property type="project" value="UniProtKB-KW"/>
</dbReference>
<comment type="caution">
    <text evidence="6">The sequence shown here is derived from an EMBL/GenBank/DDBJ whole genome shotgun (WGS) entry which is preliminary data.</text>
</comment>
<evidence type="ECO:0000256" key="5">
    <source>
        <dbReference type="SAM" id="SignalP"/>
    </source>
</evidence>
<proteinExistence type="predicted"/>
<comment type="catalytic activity">
    <reaction evidence="1">
        <text>2 (2E,6E,10E)-geranylgeranyl diphosphate = 15-cis-phytoene + 2 diphosphate</text>
        <dbReference type="Rhea" id="RHEA:34475"/>
        <dbReference type="ChEBI" id="CHEBI:27787"/>
        <dbReference type="ChEBI" id="CHEBI:33019"/>
        <dbReference type="ChEBI" id="CHEBI:58756"/>
        <dbReference type="EC" id="2.5.1.32"/>
    </reaction>
</comment>
<dbReference type="SFLD" id="SFLDG01018">
    <property type="entry name" value="Squalene/Phytoene_Synthase_Lik"/>
    <property type="match status" value="1"/>
</dbReference>
<evidence type="ECO:0000256" key="1">
    <source>
        <dbReference type="ARBA" id="ARBA00001805"/>
    </source>
</evidence>
<dbReference type="EC" id="2.5.1.32" evidence="2"/>
<gene>
    <name evidence="6" type="ORF">CYCCA115_LOCUS700</name>
</gene>
<organism evidence="6 7">
    <name type="scientific">Cylindrotheca closterium</name>
    <dbReference type="NCBI Taxonomy" id="2856"/>
    <lineage>
        <taxon>Eukaryota</taxon>
        <taxon>Sar</taxon>
        <taxon>Stramenopiles</taxon>
        <taxon>Ochrophyta</taxon>
        <taxon>Bacillariophyta</taxon>
        <taxon>Bacillariophyceae</taxon>
        <taxon>Bacillariophycidae</taxon>
        <taxon>Bacillariales</taxon>
        <taxon>Bacillariaceae</taxon>
        <taxon>Cylindrotheca</taxon>
    </lineage>
</organism>
<dbReference type="PROSITE" id="PS01045">
    <property type="entry name" value="SQUALEN_PHYTOEN_SYN_2"/>
    <property type="match status" value="1"/>
</dbReference>
<dbReference type="AlphaFoldDB" id="A0AAD2CEU5"/>
<keyword evidence="3" id="KW-0808">Transferase</keyword>
<dbReference type="Gene3D" id="1.10.600.10">
    <property type="entry name" value="Farnesyl Diphosphate Synthase"/>
    <property type="match status" value="1"/>
</dbReference>
<dbReference type="CDD" id="cd00683">
    <property type="entry name" value="Trans_IPPS_HH"/>
    <property type="match status" value="1"/>
</dbReference>
<dbReference type="PANTHER" id="PTHR31480">
    <property type="entry name" value="BIFUNCTIONAL LYCOPENE CYCLASE/PHYTOENE SYNTHASE"/>
    <property type="match status" value="1"/>
</dbReference>
<dbReference type="SFLD" id="SFLDS00005">
    <property type="entry name" value="Isoprenoid_Synthase_Type_I"/>
    <property type="match status" value="1"/>
</dbReference>